<dbReference type="Proteomes" id="UP001064087">
    <property type="component" value="Chromosome"/>
</dbReference>
<keyword evidence="4" id="KW-1185">Reference proteome</keyword>
<evidence type="ECO:0000313" key="3">
    <source>
        <dbReference type="EMBL" id="UXX84832.1"/>
    </source>
</evidence>
<feature type="region of interest" description="Disordered" evidence="1">
    <location>
        <begin position="200"/>
        <end position="261"/>
    </location>
</feature>
<feature type="chain" id="PRO_5045465344" description="Dihydroxy-acid dehydratase" evidence="2">
    <location>
        <begin position="18"/>
        <end position="261"/>
    </location>
</feature>
<evidence type="ECO:0008006" key="5">
    <source>
        <dbReference type="Google" id="ProtNLM"/>
    </source>
</evidence>
<proteinExistence type="predicted"/>
<feature type="signal peptide" evidence="2">
    <location>
        <begin position="1"/>
        <end position="17"/>
    </location>
</feature>
<dbReference type="RefSeq" id="WP_263048942.1">
    <property type="nucleotide sequence ID" value="NZ_CP106738.1"/>
</dbReference>
<name>A0ABY6DF97_9RHOB</name>
<feature type="compositionally biased region" description="Basic and acidic residues" evidence="1">
    <location>
        <begin position="234"/>
        <end position="245"/>
    </location>
</feature>
<evidence type="ECO:0000313" key="4">
    <source>
        <dbReference type="Proteomes" id="UP001064087"/>
    </source>
</evidence>
<reference evidence="3" key="1">
    <citation type="submission" date="2022-10" db="EMBL/GenBank/DDBJ databases">
        <title>Roseovarius pelagicus sp. nov., isolated from Arctic seawater.</title>
        <authorList>
            <person name="Hong Y.W."/>
            <person name="Hwang C.Y."/>
        </authorList>
    </citation>
    <scope>NUCLEOTIDE SEQUENCE</scope>
    <source>
        <strain evidence="3">HL-MP18</strain>
    </source>
</reference>
<evidence type="ECO:0000256" key="2">
    <source>
        <dbReference type="SAM" id="SignalP"/>
    </source>
</evidence>
<dbReference type="EMBL" id="CP106738">
    <property type="protein sequence ID" value="UXX84832.1"/>
    <property type="molecule type" value="Genomic_DNA"/>
</dbReference>
<keyword evidence="2" id="KW-0732">Signal</keyword>
<gene>
    <name evidence="3" type="ORF">N7U68_09420</name>
</gene>
<organism evidence="3 4">
    <name type="scientific">Roseovarius pelagicus</name>
    <dbReference type="NCBI Taxonomy" id="2980108"/>
    <lineage>
        <taxon>Bacteria</taxon>
        <taxon>Pseudomonadati</taxon>
        <taxon>Pseudomonadota</taxon>
        <taxon>Alphaproteobacteria</taxon>
        <taxon>Rhodobacterales</taxon>
        <taxon>Roseobacteraceae</taxon>
        <taxon>Roseovarius</taxon>
    </lineage>
</organism>
<evidence type="ECO:0000256" key="1">
    <source>
        <dbReference type="SAM" id="MobiDB-lite"/>
    </source>
</evidence>
<accession>A0ABY6DF97</accession>
<sequence>MNAMSIWTFSRPGLALAAVLPLAACLAAGDQGQIGFRAAGGNKAEPLKRAAFFRGDVVVEGPAGYCVDSKSVRRTASSGFALLTSCAVLADDPSHSVTPAVITVSILPANPDAQQPSAAEISAGLAPVRALAEIDGDGISLVQLAQGGDAGVPGGDPRYWRASMIVNDHFVGLAAYGRVGSSVAGRDGMHLLIDMAEHMREASPSLQKRVPPEPAQSSGVPVPGQADATGTVQVKHDAAAPKKADPPGLRSIMSGLFRKQS</sequence>
<protein>
    <recommendedName>
        <fullName evidence="5">Dihydroxy-acid dehydratase</fullName>
    </recommendedName>
</protein>